<name>A0AAE3XH98_9DEIO</name>
<dbReference type="RefSeq" id="WP_309855812.1">
    <property type="nucleotide sequence ID" value="NZ_JAVDQJ010000007.1"/>
</dbReference>
<evidence type="ECO:0000313" key="3">
    <source>
        <dbReference type="Proteomes" id="UP001185331"/>
    </source>
</evidence>
<dbReference type="AlphaFoldDB" id="A0AAE3XH98"/>
<dbReference type="InterPro" id="IPR023213">
    <property type="entry name" value="CAT-like_dom_sf"/>
</dbReference>
<dbReference type="Gene3D" id="3.30.559.10">
    <property type="entry name" value="Chloramphenicol acetyltransferase-like domain"/>
    <property type="match status" value="1"/>
</dbReference>
<dbReference type="PANTHER" id="PTHR38474:SF1">
    <property type="entry name" value="SLR0299 PROTEIN"/>
    <property type="match status" value="1"/>
</dbReference>
<accession>A0AAE3XH98</accession>
<comment type="caution">
    <text evidence="2">The sequence shown here is derived from an EMBL/GenBank/DDBJ whole genome shotgun (WGS) entry which is preliminary data.</text>
</comment>
<protein>
    <submittedName>
        <fullName evidence="2">Chloramphenicol O-acetyltransferase type A</fullName>
        <ecNumber evidence="2">2.3.1.28</ecNumber>
    </submittedName>
</protein>
<proteinExistence type="predicted"/>
<dbReference type="InterPro" id="IPR001707">
    <property type="entry name" value="Cmp_AcTrfase"/>
</dbReference>
<dbReference type="Pfam" id="PF00302">
    <property type="entry name" value="CAT"/>
    <property type="match status" value="1"/>
</dbReference>
<gene>
    <name evidence="2" type="ORF">J2Y00_003247</name>
</gene>
<dbReference type="EMBL" id="JAVDQK010000008">
    <property type="protein sequence ID" value="MDR6219643.1"/>
    <property type="molecule type" value="Genomic_DNA"/>
</dbReference>
<sequence>MRTIDLTTWPRRAHFDFFLHHTQPHFSVTAPLDVTTFRTAVRDRGLSVMTATSYVLARAANELAPFRWRIRSGAVVEHGQVHPSVIDSGPGSELFHFCTLPYHPDARTFLTGAAEALAQQRTQPSLNEDPTQDDLLYLSSLPWVAFTGLTHAMHLNPPDSIPRLTTGRFTQTGDQWHMPLSVQVHHALMDGRHVGAYFEAVQALLDQPDLLST</sequence>
<evidence type="ECO:0000256" key="1">
    <source>
        <dbReference type="PIRSR" id="PIRSR000440-1"/>
    </source>
</evidence>
<dbReference type="Proteomes" id="UP001185331">
    <property type="component" value="Unassembled WGS sequence"/>
</dbReference>
<dbReference type="EC" id="2.3.1.28" evidence="2"/>
<dbReference type="PIRSF" id="PIRSF000440">
    <property type="entry name" value="CAT"/>
    <property type="match status" value="1"/>
</dbReference>
<dbReference type="SUPFAM" id="SSF52777">
    <property type="entry name" value="CoA-dependent acyltransferases"/>
    <property type="match status" value="1"/>
</dbReference>
<feature type="active site" description="Proton acceptor" evidence="1">
    <location>
        <position position="186"/>
    </location>
</feature>
<organism evidence="2 3">
    <name type="scientific">Deinococcus soli</name>
    <name type="common">ex Cha et al. 2016</name>
    <dbReference type="NCBI Taxonomy" id="1309411"/>
    <lineage>
        <taxon>Bacteria</taxon>
        <taxon>Thermotogati</taxon>
        <taxon>Deinococcota</taxon>
        <taxon>Deinococci</taxon>
        <taxon>Deinococcales</taxon>
        <taxon>Deinococcaceae</taxon>
        <taxon>Deinococcus</taxon>
    </lineage>
</organism>
<evidence type="ECO:0000313" key="2">
    <source>
        <dbReference type="EMBL" id="MDR6219643.1"/>
    </source>
</evidence>
<dbReference type="GO" id="GO:0008811">
    <property type="term" value="F:chloramphenicol O-acetyltransferase activity"/>
    <property type="evidence" value="ECO:0007669"/>
    <property type="project" value="UniProtKB-EC"/>
</dbReference>
<dbReference type="SMART" id="SM01059">
    <property type="entry name" value="CAT"/>
    <property type="match status" value="1"/>
</dbReference>
<dbReference type="PANTHER" id="PTHR38474">
    <property type="entry name" value="SLR0299 PROTEIN"/>
    <property type="match status" value="1"/>
</dbReference>
<keyword evidence="2" id="KW-0012">Acyltransferase</keyword>
<reference evidence="2" key="1">
    <citation type="submission" date="2023-07" db="EMBL/GenBank/DDBJ databases">
        <title>Sorghum-associated microbial communities from plants grown in Nebraska, USA.</title>
        <authorList>
            <person name="Schachtman D."/>
        </authorList>
    </citation>
    <scope>NUCLEOTIDE SEQUENCE</scope>
    <source>
        <strain evidence="2">BE330</strain>
    </source>
</reference>
<keyword evidence="2" id="KW-0808">Transferase</keyword>